<organism evidence="2 3">
    <name type="scientific">Cryptococcus depauperatus CBS 7841</name>
    <dbReference type="NCBI Taxonomy" id="1295531"/>
    <lineage>
        <taxon>Eukaryota</taxon>
        <taxon>Fungi</taxon>
        <taxon>Dikarya</taxon>
        <taxon>Basidiomycota</taxon>
        <taxon>Agaricomycotina</taxon>
        <taxon>Tremellomycetes</taxon>
        <taxon>Tremellales</taxon>
        <taxon>Cryptococcaceae</taxon>
        <taxon>Cryptococcus</taxon>
    </lineage>
</organism>
<dbReference type="RefSeq" id="XP_066068345.1">
    <property type="nucleotide sequence ID" value="XM_066212248.1"/>
</dbReference>
<evidence type="ECO:0000313" key="2">
    <source>
        <dbReference type="EMBL" id="WVN87645.1"/>
    </source>
</evidence>
<feature type="compositionally biased region" description="Low complexity" evidence="1">
    <location>
        <begin position="10"/>
        <end position="28"/>
    </location>
</feature>
<evidence type="ECO:0000256" key="1">
    <source>
        <dbReference type="SAM" id="MobiDB-lite"/>
    </source>
</evidence>
<reference evidence="2" key="2">
    <citation type="journal article" date="2022" name="Elife">
        <title>Obligate sexual reproduction of a homothallic fungus closely related to the Cryptococcus pathogenic species complex.</title>
        <authorList>
            <person name="Passer A.R."/>
            <person name="Clancey S.A."/>
            <person name="Shea T."/>
            <person name="David-Palma M."/>
            <person name="Averette A.F."/>
            <person name="Boekhout T."/>
            <person name="Porcel B.M."/>
            <person name="Nowrousian M."/>
            <person name="Cuomo C.A."/>
            <person name="Sun S."/>
            <person name="Heitman J."/>
            <person name="Coelho M.A."/>
        </authorList>
    </citation>
    <scope>NUCLEOTIDE SEQUENCE</scope>
    <source>
        <strain evidence="2">CBS 7841</strain>
    </source>
</reference>
<accession>A0A1E3ICW3</accession>
<proteinExistence type="predicted"/>
<sequence>MPGRLLPDPSSSNTTNGGQSNGDNSGLNTGPPSTANSSVQEDRLDWTPLRGRGIGPNGIRYISNATTGGHDISLLIDFTDFSTNLGGGWEYYLRLQSGRDMERRRRREWTKSMFEDPVVTNVNNTDEVSAVEATIDDVCRIAAMTGMDLASVGDIRTRARERARHYLKRVYDSVIAPNRNSRRNG</sequence>
<protein>
    <submittedName>
        <fullName evidence="2">Uncharacterized protein</fullName>
    </submittedName>
</protein>
<reference evidence="2" key="3">
    <citation type="submission" date="2024-01" db="EMBL/GenBank/DDBJ databases">
        <authorList>
            <person name="Coelho M.A."/>
            <person name="David-Palma M."/>
            <person name="Shea T."/>
            <person name="Sun S."/>
            <person name="Cuomo C.A."/>
            <person name="Heitman J."/>
        </authorList>
    </citation>
    <scope>NUCLEOTIDE SEQUENCE</scope>
    <source>
        <strain evidence="2">CBS 7841</strain>
    </source>
</reference>
<evidence type="ECO:0000313" key="3">
    <source>
        <dbReference type="Proteomes" id="UP000094043"/>
    </source>
</evidence>
<feature type="compositionally biased region" description="Polar residues" evidence="1">
    <location>
        <begin position="30"/>
        <end position="39"/>
    </location>
</feature>
<reference evidence="2" key="1">
    <citation type="submission" date="2016-06" db="EMBL/GenBank/DDBJ databases">
        <authorList>
            <person name="Cuomo C."/>
            <person name="Litvintseva A."/>
            <person name="Heitman J."/>
            <person name="Chen Y."/>
            <person name="Sun S."/>
            <person name="Springer D."/>
            <person name="Dromer F."/>
            <person name="Young S."/>
            <person name="Zeng Q."/>
            <person name="Chapman S."/>
            <person name="Gujja S."/>
            <person name="Saif S."/>
            <person name="Birren B."/>
        </authorList>
    </citation>
    <scope>NUCLEOTIDE SEQUENCE</scope>
    <source>
        <strain evidence="2">CBS 7841</strain>
    </source>
</reference>
<dbReference type="EMBL" id="CP143786">
    <property type="protein sequence ID" value="WVN87645.1"/>
    <property type="molecule type" value="Genomic_DNA"/>
</dbReference>
<dbReference type="AlphaFoldDB" id="A0A1E3ICW3"/>
<feature type="region of interest" description="Disordered" evidence="1">
    <location>
        <begin position="1"/>
        <end position="51"/>
    </location>
</feature>
<dbReference type="VEuPathDB" id="FungiDB:L203_04630"/>
<dbReference type="Proteomes" id="UP000094043">
    <property type="component" value="Chromosome 3"/>
</dbReference>
<keyword evidence="3" id="KW-1185">Reference proteome</keyword>
<dbReference type="GeneID" id="91087039"/>
<gene>
    <name evidence="2" type="ORF">L203_102828</name>
</gene>
<name>A0A1E3ICW3_9TREE</name>
<dbReference type="KEGG" id="cdep:91087039"/>